<feature type="domain" description="Potassium channel" evidence="9">
    <location>
        <begin position="15"/>
        <end position="94"/>
    </location>
</feature>
<dbReference type="OrthoDB" id="89777at2"/>
<accession>A0A9X5BHE7</accession>
<evidence type="ECO:0000256" key="6">
    <source>
        <dbReference type="ARBA" id="ARBA00023136"/>
    </source>
</evidence>
<organism evidence="10 11">
    <name type="scientific">Parablautia muri</name>
    <dbReference type="NCBI Taxonomy" id="2320879"/>
    <lineage>
        <taxon>Bacteria</taxon>
        <taxon>Bacillati</taxon>
        <taxon>Bacillota</taxon>
        <taxon>Clostridia</taxon>
        <taxon>Lachnospirales</taxon>
        <taxon>Lachnospiraceae</taxon>
        <taxon>Parablautia</taxon>
    </lineage>
</organism>
<dbReference type="PANTHER" id="PTHR11537:SF254">
    <property type="entry name" value="POTASSIUM VOLTAGE-GATED CHANNEL PROTEIN SHAB"/>
    <property type="match status" value="1"/>
</dbReference>
<keyword evidence="4 8" id="KW-1133">Transmembrane helix</keyword>
<evidence type="ECO:0000256" key="3">
    <source>
        <dbReference type="ARBA" id="ARBA00022692"/>
    </source>
</evidence>
<feature type="transmembrane region" description="Helical" evidence="8">
    <location>
        <begin position="7"/>
        <end position="27"/>
    </location>
</feature>
<keyword evidence="3 8" id="KW-0812">Transmembrane</keyword>
<name>A0A9X5BHE7_9FIRM</name>
<sequence>MKVRKNIYLHLVIIIALIYIALLTILYCSESAESDAMIQTFGDAFWYSLVTLTTVGYGDLVPITPLGHAVGMIFLLLSAGITVTLLGAVISFITSEGMPFLMLNMQRRKNWYYFADYEVESDTLAANIYKEDPDALIIYGEERNRYREKRDYPCIYVNVSPDKIVEKKKEVGAKCKIFLMKENDIEVNSRAAHLDKLPVEVYARSTNGRDNLSGNINFFHSYECCARQYWRSKPLCCNENSIVLIGFGNYGRSILERAVLTNIVSIHQHVAYHIFGDVGDFLTIHHRLNRVFSINEESATCDSLIFHENPWAEAHSILEQADRIIICEDDEQSGWSIFWTLNDYYRISGRVDLRSSRKAPGISYFGANEDIYTPQQIIRTDLNKAAIMINELFRKSVSYPTRSWEELDDLHRQSKIVAADHLLMKTRILLEDETITELNASVVKRAYDKYCKTSTSEEGKEVYRKLDHMRAVRFYTFYNWSYGLARNDIKREHPMLCQYEELTQEQKRERDASWELMGNIYTKLE</sequence>
<evidence type="ECO:0000256" key="4">
    <source>
        <dbReference type="ARBA" id="ARBA00022989"/>
    </source>
</evidence>
<feature type="transmembrane region" description="Helical" evidence="8">
    <location>
        <begin position="69"/>
        <end position="93"/>
    </location>
</feature>
<comment type="subcellular location">
    <subcellularLocation>
        <location evidence="1">Membrane</location>
        <topology evidence="1">Multi-pass membrane protein</topology>
    </subcellularLocation>
</comment>
<evidence type="ECO:0000313" key="11">
    <source>
        <dbReference type="Proteomes" id="UP001154420"/>
    </source>
</evidence>
<dbReference type="PANTHER" id="PTHR11537">
    <property type="entry name" value="VOLTAGE-GATED POTASSIUM CHANNEL"/>
    <property type="match status" value="1"/>
</dbReference>
<protein>
    <recommendedName>
        <fullName evidence="9">Potassium channel domain-containing protein</fullName>
    </recommendedName>
</protein>
<gene>
    <name evidence="10" type="ORF">D5281_16570</name>
</gene>
<proteinExistence type="predicted"/>
<evidence type="ECO:0000256" key="2">
    <source>
        <dbReference type="ARBA" id="ARBA00022448"/>
    </source>
</evidence>
<comment type="caution">
    <text evidence="10">The sequence shown here is derived from an EMBL/GenBank/DDBJ whole genome shotgun (WGS) entry which is preliminary data.</text>
</comment>
<reference evidence="10" key="1">
    <citation type="submission" date="2018-09" db="EMBL/GenBank/DDBJ databases">
        <title>Murine metabolic-syndrome-specific gut microbial biobank.</title>
        <authorList>
            <person name="Liu C."/>
        </authorList>
    </citation>
    <scope>NUCLEOTIDE SEQUENCE</scope>
    <source>
        <strain evidence="10">D42-62</strain>
    </source>
</reference>
<evidence type="ECO:0000256" key="5">
    <source>
        <dbReference type="ARBA" id="ARBA00023065"/>
    </source>
</evidence>
<evidence type="ECO:0000313" key="10">
    <source>
        <dbReference type="EMBL" id="NBJ94156.1"/>
    </source>
</evidence>
<dbReference type="InterPro" id="IPR028325">
    <property type="entry name" value="VG_K_chnl"/>
</dbReference>
<evidence type="ECO:0000256" key="1">
    <source>
        <dbReference type="ARBA" id="ARBA00004141"/>
    </source>
</evidence>
<dbReference type="GO" id="GO:0005249">
    <property type="term" value="F:voltage-gated potassium channel activity"/>
    <property type="evidence" value="ECO:0007669"/>
    <property type="project" value="InterPro"/>
</dbReference>
<dbReference type="InterPro" id="IPR013099">
    <property type="entry name" value="K_chnl_dom"/>
</dbReference>
<keyword evidence="7" id="KW-0407">Ion channel</keyword>
<dbReference type="InterPro" id="IPR003280">
    <property type="entry name" value="2pore_dom_K_chnl"/>
</dbReference>
<evidence type="ECO:0000256" key="7">
    <source>
        <dbReference type="ARBA" id="ARBA00023303"/>
    </source>
</evidence>
<keyword evidence="11" id="KW-1185">Reference proteome</keyword>
<evidence type="ECO:0000259" key="9">
    <source>
        <dbReference type="Pfam" id="PF07885"/>
    </source>
</evidence>
<dbReference type="RefSeq" id="WP_160561195.1">
    <property type="nucleotide sequence ID" value="NZ_QZDT01000031.1"/>
</dbReference>
<dbReference type="GO" id="GO:0001508">
    <property type="term" value="P:action potential"/>
    <property type="evidence" value="ECO:0007669"/>
    <property type="project" value="TreeGrafter"/>
</dbReference>
<evidence type="ECO:0000256" key="8">
    <source>
        <dbReference type="SAM" id="Phobius"/>
    </source>
</evidence>
<dbReference type="GO" id="GO:0008076">
    <property type="term" value="C:voltage-gated potassium channel complex"/>
    <property type="evidence" value="ECO:0007669"/>
    <property type="project" value="InterPro"/>
</dbReference>
<dbReference type="SUPFAM" id="SSF81324">
    <property type="entry name" value="Voltage-gated potassium channels"/>
    <property type="match status" value="1"/>
</dbReference>
<keyword evidence="2" id="KW-0813">Transport</keyword>
<dbReference type="EMBL" id="QZDT01000031">
    <property type="protein sequence ID" value="NBJ94156.1"/>
    <property type="molecule type" value="Genomic_DNA"/>
</dbReference>
<dbReference type="Proteomes" id="UP001154420">
    <property type="component" value="Unassembled WGS sequence"/>
</dbReference>
<dbReference type="AlphaFoldDB" id="A0A9X5BHE7"/>
<keyword evidence="5" id="KW-0406">Ion transport</keyword>
<dbReference type="Gene3D" id="1.10.287.70">
    <property type="match status" value="1"/>
</dbReference>
<dbReference type="PRINTS" id="PR01333">
    <property type="entry name" value="2POREKCHANEL"/>
</dbReference>
<keyword evidence="6 8" id="KW-0472">Membrane</keyword>
<dbReference type="Pfam" id="PF07885">
    <property type="entry name" value="Ion_trans_2"/>
    <property type="match status" value="1"/>
</dbReference>